<reference evidence="1" key="2">
    <citation type="journal article" date="2015" name="Data Brief">
        <title>Shoot transcriptome of the giant reed, Arundo donax.</title>
        <authorList>
            <person name="Barrero R.A."/>
            <person name="Guerrero F.D."/>
            <person name="Moolhuijzen P."/>
            <person name="Goolsby J.A."/>
            <person name="Tidwell J."/>
            <person name="Bellgard S.E."/>
            <person name="Bellgard M.I."/>
        </authorList>
    </citation>
    <scope>NUCLEOTIDE SEQUENCE</scope>
    <source>
        <tissue evidence="1">Shoot tissue taken approximately 20 cm above the soil surface</tissue>
    </source>
</reference>
<name>A0A0A8YP30_ARUDO</name>
<evidence type="ECO:0000313" key="1">
    <source>
        <dbReference type="EMBL" id="JAD27661.1"/>
    </source>
</evidence>
<sequence length="149" mass="17037">MLAKASISGNNLLAQEFPTSCRNAEWKVHILDPRVGMLGAIDIIRYHEKMVKEVHDALASCMDSFFDEWKLDWEQCVPLATFSSNLHSSREESGFYTLFSICNFNGIKFMKEPTKEAIGVFKKEMLYAFLSLNDNLTKVPSVYVQKIDD</sequence>
<proteinExistence type="predicted"/>
<protein>
    <submittedName>
        <fullName evidence="1">Uncharacterized protein</fullName>
    </submittedName>
</protein>
<dbReference type="AlphaFoldDB" id="A0A0A8YP30"/>
<reference evidence="1" key="1">
    <citation type="submission" date="2014-09" db="EMBL/GenBank/DDBJ databases">
        <authorList>
            <person name="Magalhaes I.L.F."/>
            <person name="Oliveira U."/>
            <person name="Santos F.R."/>
            <person name="Vidigal T.H.D.A."/>
            <person name="Brescovit A.D."/>
            <person name="Santos A.J."/>
        </authorList>
    </citation>
    <scope>NUCLEOTIDE SEQUENCE</scope>
    <source>
        <tissue evidence="1">Shoot tissue taken approximately 20 cm above the soil surface</tissue>
    </source>
</reference>
<dbReference type="EMBL" id="GBRH01270234">
    <property type="protein sequence ID" value="JAD27661.1"/>
    <property type="molecule type" value="Transcribed_RNA"/>
</dbReference>
<organism evidence="1">
    <name type="scientific">Arundo donax</name>
    <name type="common">Giant reed</name>
    <name type="synonym">Donax arundinaceus</name>
    <dbReference type="NCBI Taxonomy" id="35708"/>
    <lineage>
        <taxon>Eukaryota</taxon>
        <taxon>Viridiplantae</taxon>
        <taxon>Streptophyta</taxon>
        <taxon>Embryophyta</taxon>
        <taxon>Tracheophyta</taxon>
        <taxon>Spermatophyta</taxon>
        <taxon>Magnoliopsida</taxon>
        <taxon>Liliopsida</taxon>
        <taxon>Poales</taxon>
        <taxon>Poaceae</taxon>
        <taxon>PACMAD clade</taxon>
        <taxon>Arundinoideae</taxon>
        <taxon>Arundineae</taxon>
        <taxon>Arundo</taxon>
    </lineage>
</organism>
<accession>A0A0A8YP30</accession>